<proteinExistence type="predicted"/>
<dbReference type="PANTHER" id="PTHR43777">
    <property type="entry name" value="MOLYBDENUM COFACTOR CYTIDYLYLTRANSFERASE"/>
    <property type="match status" value="1"/>
</dbReference>
<evidence type="ECO:0000259" key="1">
    <source>
        <dbReference type="Pfam" id="PF12804"/>
    </source>
</evidence>
<protein>
    <recommendedName>
        <fullName evidence="1">MobA-like NTP transferase domain-containing protein</fullName>
    </recommendedName>
</protein>
<name>A0A381PGP4_9ZZZZ</name>
<dbReference type="Pfam" id="PF12804">
    <property type="entry name" value="NTP_transf_3"/>
    <property type="match status" value="1"/>
</dbReference>
<reference evidence="2" key="1">
    <citation type="submission" date="2018-05" db="EMBL/GenBank/DDBJ databases">
        <authorList>
            <person name="Lanie J.A."/>
            <person name="Ng W.-L."/>
            <person name="Kazmierczak K.M."/>
            <person name="Andrzejewski T.M."/>
            <person name="Davidsen T.M."/>
            <person name="Wayne K.J."/>
            <person name="Tettelin H."/>
            <person name="Glass J.I."/>
            <person name="Rusch D."/>
            <person name="Podicherti R."/>
            <person name="Tsui H.-C.T."/>
            <person name="Winkler M.E."/>
        </authorList>
    </citation>
    <scope>NUCLEOTIDE SEQUENCE</scope>
</reference>
<sequence>VTVAAVVLAAGGGARWNGAGHKLLAEVAGRPLAAHALVAASEAGLDELVVVTGSVDLSAVLPVGATVLHNDRWIDGQATSLRLAVDYAERVGHEAVVVGLADMPGVPAAAWRAVADCPSPLAVATFDGLRRPPTRIARLLWPELPTTGDEGGRVLLSEQSSYVLEVACPGNPEDVDTVEDLEPWN</sequence>
<dbReference type="EMBL" id="UINC01000958">
    <property type="protein sequence ID" value="SUZ65377.1"/>
    <property type="molecule type" value="Genomic_DNA"/>
</dbReference>
<organism evidence="2">
    <name type="scientific">marine metagenome</name>
    <dbReference type="NCBI Taxonomy" id="408172"/>
    <lineage>
        <taxon>unclassified sequences</taxon>
        <taxon>metagenomes</taxon>
        <taxon>ecological metagenomes</taxon>
    </lineage>
</organism>
<feature type="domain" description="MobA-like NTP transferase" evidence="1">
    <location>
        <begin position="5"/>
        <end position="159"/>
    </location>
</feature>
<dbReference type="InterPro" id="IPR025877">
    <property type="entry name" value="MobA-like_NTP_Trfase"/>
</dbReference>
<dbReference type="InterPro" id="IPR029044">
    <property type="entry name" value="Nucleotide-diphossugar_trans"/>
</dbReference>
<gene>
    <name evidence="2" type="ORF">METZ01_LOCUS18231</name>
</gene>
<dbReference type="PANTHER" id="PTHR43777:SF1">
    <property type="entry name" value="MOLYBDENUM COFACTOR CYTIDYLYLTRANSFERASE"/>
    <property type="match status" value="1"/>
</dbReference>
<dbReference type="GO" id="GO:0016779">
    <property type="term" value="F:nucleotidyltransferase activity"/>
    <property type="evidence" value="ECO:0007669"/>
    <property type="project" value="UniProtKB-ARBA"/>
</dbReference>
<feature type="non-terminal residue" evidence="2">
    <location>
        <position position="1"/>
    </location>
</feature>
<dbReference type="AlphaFoldDB" id="A0A381PGP4"/>
<accession>A0A381PGP4</accession>
<dbReference type="SUPFAM" id="SSF53448">
    <property type="entry name" value="Nucleotide-diphospho-sugar transferases"/>
    <property type="match status" value="1"/>
</dbReference>
<evidence type="ECO:0000313" key="2">
    <source>
        <dbReference type="EMBL" id="SUZ65377.1"/>
    </source>
</evidence>
<dbReference type="Gene3D" id="3.90.550.10">
    <property type="entry name" value="Spore Coat Polysaccharide Biosynthesis Protein SpsA, Chain A"/>
    <property type="match status" value="1"/>
</dbReference>